<keyword evidence="9" id="KW-0479">Metal-binding</keyword>
<dbReference type="Pfam" id="PF02449">
    <property type="entry name" value="Glyco_hydro_42"/>
    <property type="match status" value="1"/>
</dbReference>
<evidence type="ECO:0000256" key="1">
    <source>
        <dbReference type="ARBA" id="ARBA00001412"/>
    </source>
</evidence>
<dbReference type="InterPro" id="IPR029062">
    <property type="entry name" value="Class_I_gatase-like"/>
</dbReference>
<dbReference type="Gene3D" id="2.60.40.1180">
    <property type="entry name" value="Golgi alpha-mannosidase II"/>
    <property type="match status" value="1"/>
</dbReference>
<evidence type="ECO:0000259" key="10">
    <source>
        <dbReference type="Pfam" id="PF02449"/>
    </source>
</evidence>
<keyword evidence="9" id="KW-0862">Zinc</keyword>
<dbReference type="PANTHER" id="PTHR36447">
    <property type="entry name" value="BETA-GALACTOSIDASE GANA"/>
    <property type="match status" value="1"/>
</dbReference>
<evidence type="ECO:0000313" key="13">
    <source>
        <dbReference type="Proteomes" id="UP000321181"/>
    </source>
</evidence>
<feature type="binding site" evidence="8">
    <location>
        <position position="169"/>
    </location>
    <ligand>
        <name>substrate</name>
    </ligand>
</feature>
<dbReference type="SUPFAM" id="SSF51445">
    <property type="entry name" value="(Trans)glycosidases"/>
    <property type="match status" value="1"/>
</dbReference>
<proteinExistence type="inferred from homology"/>
<accession>A0A512DCF0</accession>
<dbReference type="GO" id="GO:0046872">
    <property type="term" value="F:metal ion binding"/>
    <property type="evidence" value="ECO:0007669"/>
    <property type="project" value="UniProtKB-KW"/>
</dbReference>
<dbReference type="InterPro" id="IPR013780">
    <property type="entry name" value="Glyco_hydro_b"/>
</dbReference>
<dbReference type="InterPro" id="IPR013529">
    <property type="entry name" value="Glyco_hydro_42_N"/>
</dbReference>
<dbReference type="Proteomes" id="UP000321181">
    <property type="component" value="Unassembled WGS sequence"/>
</dbReference>
<feature type="binding site" evidence="9">
    <location>
        <position position="177"/>
    </location>
    <ligand>
        <name>Zn(2+)</name>
        <dbReference type="ChEBI" id="CHEBI:29105"/>
    </ligand>
</feature>
<dbReference type="OrthoDB" id="9800974at2"/>
<evidence type="ECO:0000256" key="4">
    <source>
        <dbReference type="ARBA" id="ARBA00022801"/>
    </source>
</evidence>
<feature type="binding site" evidence="8">
    <location>
        <position position="331"/>
    </location>
    <ligand>
        <name>substrate</name>
    </ligand>
</feature>
<keyword evidence="5 6" id="KW-0326">Glycosidase</keyword>
<dbReference type="GO" id="GO:0005975">
    <property type="term" value="P:carbohydrate metabolic process"/>
    <property type="evidence" value="ECO:0007669"/>
    <property type="project" value="InterPro"/>
</dbReference>
<evidence type="ECO:0000256" key="2">
    <source>
        <dbReference type="ARBA" id="ARBA00005940"/>
    </source>
</evidence>
<feature type="active site" description="Nucleophile" evidence="7">
    <location>
        <position position="323"/>
    </location>
</feature>
<feature type="domain" description="Beta-galactosidase trimerisation" evidence="11">
    <location>
        <begin position="411"/>
        <end position="615"/>
    </location>
</feature>
<evidence type="ECO:0000256" key="3">
    <source>
        <dbReference type="ARBA" id="ARBA00012756"/>
    </source>
</evidence>
<feature type="binding site" evidence="8">
    <location>
        <position position="131"/>
    </location>
    <ligand>
        <name>substrate</name>
    </ligand>
</feature>
<dbReference type="CDD" id="cd03143">
    <property type="entry name" value="A4_beta-galactosidase_middle_domain"/>
    <property type="match status" value="1"/>
</dbReference>
<dbReference type="Gene3D" id="3.40.50.880">
    <property type="match status" value="1"/>
</dbReference>
<dbReference type="PIRSF" id="PIRSF001084">
    <property type="entry name" value="B-galactosidase"/>
    <property type="match status" value="1"/>
</dbReference>
<feature type="active site" description="Proton donor" evidence="7">
    <location>
        <position position="170"/>
    </location>
</feature>
<evidence type="ECO:0000256" key="7">
    <source>
        <dbReference type="PIRSR" id="PIRSR001084-1"/>
    </source>
</evidence>
<feature type="binding site" evidence="9">
    <location>
        <position position="175"/>
    </location>
    <ligand>
        <name>Zn(2+)</name>
        <dbReference type="ChEBI" id="CHEBI:29105"/>
    </ligand>
</feature>
<dbReference type="SUPFAM" id="SSF52317">
    <property type="entry name" value="Class I glutamine amidotransferase-like"/>
    <property type="match status" value="1"/>
</dbReference>
<reference evidence="12 13" key="1">
    <citation type="submission" date="2019-07" db="EMBL/GenBank/DDBJ databases">
        <title>Whole genome shotgun sequence of Cellulomonas aerilata NBRC 106308.</title>
        <authorList>
            <person name="Hosoyama A."/>
            <person name="Uohara A."/>
            <person name="Ohji S."/>
            <person name="Ichikawa N."/>
        </authorList>
    </citation>
    <scope>NUCLEOTIDE SEQUENCE [LARGE SCALE GENOMIC DNA]</scope>
    <source>
        <strain evidence="12 13">NBRC 106308</strain>
    </source>
</reference>
<evidence type="ECO:0000256" key="9">
    <source>
        <dbReference type="PIRSR" id="PIRSR001084-3"/>
    </source>
</evidence>
<dbReference type="Pfam" id="PF08532">
    <property type="entry name" value="Glyco_hydro_42M"/>
    <property type="match status" value="1"/>
</dbReference>
<dbReference type="RefSeq" id="WP_146903245.1">
    <property type="nucleotide sequence ID" value="NZ_BAAARM010000003.1"/>
</dbReference>
<evidence type="ECO:0000256" key="5">
    <source>
        <dbReference type="ARBA" id="ARBA00023295"/>
    </source>
</evidence>
<feature type="binding site" evidence="9">
    <location>
        <position position="180"/>
    </location>
    <ligand>
        <name>Zn(2+)</name>
        <dbReference type="ChEBI" id="CHEBI:29105"/>
    </ligand>
</feature>
<dbReference type="InterPro" id="IPR003476">
    <property type="entry name" value="Glyco_hydro_42"/>
</dbReference>
<evidence type="ECO:0000256" key="6">
    <source>
        <dbReference type="PIRNR" id="PIRNR001084"/>
    </source>
</evidence>
<sequence length="683" mass="73674">MTTAHLTPDPGPPATARPSLADLTGELGLLFGADYNPEQWPREVWDEDVALMRAAGVNVVTVGVFSWAQLEPRPGEHTFGWLDDVLALLHANGIAVDLATPTASPPPWLGVRHPETNAVRPDGVRLSHGSRNHFCPSSPVYRRHALAIAGALAERYAGHPAVRMWHVGNEFGQVCSCDLCAAEFRRWLAARYGDLVELNRAWGTAFWSQRYDDWAEVLPPRAAPYVPNPSHSVDHRRFASDQLLALFTEQRDLLRALDPGTPVTTNFMGFHQHTDYARWAPEVDVVSDDTYGDPADPGSPLLQALTHDLVRGLAGGEPWLLMEQAAGAVNWRTHNVPKSAARMRLDSLRAVARGADGSCFFQWRQSAFGAERWHSALVPTAGPDTRLHRAVRAHGRELAALRAVVGERVPARTALVFDWSSWWAAEEPARPSDRLDVLDQLRAYYRPLYEAGITADVVHPGADLSGYDLVIAPHLHLVDDQDAANLRAVVERGGVLLVGPWSGAVDADGHLRTGRFPVPFADVVGGAGEEYVPLGDAGVRVRSSLFEEVTVHDWAERVRAGGGEAMATVVGSDLDGSAAVVRRRHPAGGQGWYVSAKLPPEALAGVIGACVDAAGVLPVLPGPSTDGVEIIRRGPVLFLLNTTDAARTVDVGGTFDDVLTGDRVEGVLHLAPEGAAALRVPVS</sequence>
<name>A0A512DCF0_9CELL</name>
<dbReference type="Gene3D" id="3.20.20.80">
    <property type="entry name" value="Glycosidases"/>
    <property type="match status" value="1"/>
</dbReference>
<gene>
    <name evidence="12" type="ORF">CAE01nite_18830</name>
</gene>
<comment type="caution">
    <text evidence="12">The sequence shown here is derived from an EMBL/GenBank/DDBJ whole genome shotgun (WGS) entry which is preliminary data.</text>
</comment>
<organism evidence="12 13">
    <name type="scientific">Cellulomonas aerilata</name>
    <dbReference type="NCBI Taxonomy" id="515326"/>
    <lineage>
        <taxon>Bacteria</taxon>
        <taxon>Bacillati</taxon>
        <taxon>Actinomycetota</taxon>
        <taxon>Actinomycetes</taxon>
        <taxon>Micrococcales</taxon>
        <taxon>Cellulomonadaceae</taxon>
        <taxon>Cellulomonas</taxon>
    </lineage>
</organism>
<feature type="domain" description="Glycoside hydrolase family 42 N-terminal" evidence="10">
    <location>
        <begin position="34"/>
        <end position="400"/>
    </location>
</feature>
<evidence type="ECO:0000256" key="8">
    <source>
        <dbReference type="PIRSR" id="PIRSR001084-2"/>
    </source>
</evidence>
<dbReference type="GO" id="GO:0004565">
    <property type="term" value="F:beta-galactosidase activity"/>
    <property type="evidence" value="ECO:0007669"/>
    <property type="project" value="UniProtKB-EC"/>
</dbReference>
<feature type="binding site" evidence="9">
    <location>
        <position position="135"/>
    </location>
    <ligand>
        <name>Zn(2+)</name>
        <dbReference type="ChEBI" id="CHEBI:29105"/>
    </ligand>
</feature>
<keyword evidence="13" id="KW-1185">Reference proteome</keyword>
<dbReference type="EMBL" id="BJYY01000013">
    <property type="protein sequence ID" value="GEO34158.1"/>
    <property type="molecule type" value="Genomic_DNA"/>
</dbReference>
<dbReference type="InterPro" id="IPR013738">
    <property type="entry name" value="Beta_galactosidase_Trimer"/>
</dbReference>
<dbReference type="EC" id="3.2.1.23" evidence="3 6"/>
<comment type="catalytic activity">
    <reaction evidence="1 6">
        <text>Hydrolysis of terminal non-reducing beta-D-galactose residues in beta-D-galactosides.</text>
        <dbReference type="EC" id="3.2.1.23"/>
    </reaction>
</comment>
<protein>
    <recommendedName>
        <fullName evidence="3 6">Beta-galactosidase</fullName>
        <shortName evidence="6">Beta-gal</shortName>
        <ecNumber evidence="3 6">3.2.1.23</ecNumber>
    </recommendedName>
</protein>
<dbReference type="GO" id="GO:0009341">
    <property type="term" value="C:beta-galactosidase complex"/>
    <property type="evidence" value="ECO:0007669"/>
    <property type="project" value="InterPro"/>
</dbReference>
<evidence type="ECO:0000259" key="11">
    <source>
        <dbReference type="Pfam" id="PF08532"/>
    </source>
</evidence>
<evidence type="ECO:0000313" key="12">
    <source>
        <dbReference type="EMBL" id="GEO34158.1"/>
    </source>
</evidence>
<comment type="similarity">
    <text evidence="2 6">Belongs to the glycosyl hydrolase 42 family.</text>
</comment>
<dbReference type="PANTHER" id="PTHR36447:SF1">
    <property type="entry name" value="BETA-GALACTOSIDASE GANA"/>
    <property type="match status" value="1"/>
</dbReference>
<keyword evidence="4 6" id="KW-0378">Hydrolase</keyword>
<dbReference type="AlphaFoldDB" id="A0A512DCF0"/>
<dbReference type="InterPro" id="IPR017853">
    <property type="entry name" value="GH"/>
</dbReference>